<comment type="similarity">
    <text evidence="1 2">Belongs to the peptidase C14A family.</text>
</comment>
<dbReference type="InterPro" id="IPR015917">
    <property type="entry name" value="Pept_C14A"/>
</dbReference>
<dbReference type="AlphaFoldDB" id="A0A3B4G3B8"/>
<sequence length="236" mass="26299">IIHHTKCNQMKKSLFNTCFISFNLLTLCIKQTLNYMQHSLTGRNFNELLPISADGTTVCVCSAESRRPVKDCFLAVLSSHGEEDCVFGADGKPVRLSRIFAYFDNECMENKAKVFLIQACRGDALDDGVEVDSAGDATDCSFSLHLSVPADTAVMYATPPGYGAFMSPLGSVFLQTFCTLLEDEAHQNLELTRLMTRLSHRVAYTFQAKGRELGGKKEMPCFLTRLTREVVHTCYH</sequence>
<name>A0A3B4G3B8_9CICH</name>
<accession>A0A3B4G3B8</accession>
<dbReference type="Pfam" id="PF00656">
    <property type="entry name" value="Peptidase_C14"/>
    <property type="match status" value="1"/>
</dbReference>
<dbReference type="PROSITE" id="PS50207">
    <property type="entry name" value="CASPASE_P10"/>
    <property type="match status" value="1"/>
</dbReference>
<dbReference type="GO" id="GO:0006508">
    <property type="term" value="P:proteolysis"/>
    <property type="evidence" value="ECO:0007669"/>
    <property type="project" value="InterPro"/>
</dbReference>
<evidence type="ECO:0000256" key="2">
    <source>
        <dbReference type="RuleBase" id="RU003971"/>
    </source>
</evidence>
<proteinExistence type="inferred from homology"/>
<protein>
    <recommendedName>
        <fullName evidence="6">Caspase 3, apoptosis-related cysteine peptidase b</fullName>
    </recommendedName>
</protein>
<evidence type="ECO:0008006" key="6">
    <source>
        <dbReference type="Google" id="ProtNLM"/>
    </source>
</evidence>
<dbReference type="InterPro" id="IPR011600">
    <property type="entry name" value="Pept_C14_caspase"/>
</dbReference>
<dbReference type="PROSITE" id="PS50208">
    <property type="entry name" value="CASPASE_P20"/>
    <property type="match status" value="1"/>
</dbReference>
<dbReference type="InterPro" id="IPR001309">
    <property type="entry name" value="Pept_C14_p20"/>
</dbReference>
<dbReference type="SUPFAM" id="SSF52129">
    <property type="entry name" value="Caspase-like"/>
    <property type="match status" value="1"/>
</dbReference>
<dbReference type="Gene3D" id="3.40.50.1460">
    <property type="match status" value="1"/>
</dbReference>
<dbReference type="InterPro" id="IPR029030">
    <property type="entry name" value="Caspase-like_dom_sf"/>
</dbReference>
<feature type="domain" description="Caspase family p20" evidence="4">
    <location>
        <begin position="64"/>
        <end position="124"/>
    </location>
</feature>
<dbReference type="Ensembl" id="ENSPNYT00000016992.1">
    <property type="protein sequence ID" value="ENSPNYP00000016579.1"/>
    <property type="gene ID" value="ENSPNYG00000012546.1"/>
</dbReference>
<reference evidence="5" key="1">
    <citation type="submission" date="2023-09" db="UniProtKB">
        <authorList>
            <consortium name="Ensembl"/>
        </authorList>
    </citation>
    <scope>IDENTIFICATION</scope>
</reference>
<evidence type="ECO:0000313" key="5">
    <source>
        <dbReference type="Ensembl" id="ENSPNYP00000016579.1"/>
    </source>
</evidence>
<evidence type="ECO:0000256" key="1">
    <source>
        <dbReference type="ARBA" id="ARBA00010134"/>
    </source>
</evidence>
<dbReference type="GeneTree" id="ENSGT00940000164699"/>
<evidence type="ECO:0000259" key="3">
    <source>
        <dbReference type="PROSITE" id="PS50207"/>
    </source>
</evidence>
<feature type="domain" description="Caspase family p10" evidence="3">
    <location>
        <begin position="146"/>
        <end position="230"/>
    </location>
</feature>
<evidence type="ECO:0000259" key="4">
    <source>
        <dbReference type="PROSITE" id="PS50208"/>
    </source>
</evidence>
<dbReference type="PANTHER" id="PTHR22576">
    <property type="entry name" value="MUCOSA ASSOCIATED LYMPHOID TISSUE LYMPHOMA TRANSLOCATION PROTEIN 1/PARACASPASE"/>
    <property type="match status" value="1"/>
</dbReference>
<organism evidence="5">
    <name type="scientific">Pundamilia nyererei</name>
    <dbReference type="NCBI Taxonomy" id="303518"/>
    <lineage>
        <taxon>Eukaryota</taxon>
        <taxon>Metazoa</taxon>
        <taxon>Chordata</taxon>
        <taxon>Craniata</taxon>
        <taxon>Vertebrata</taxon>
        <taxon>Euteleostomi</taxon>
        <taxon>Actinopterygii</taxon>
        <taxon>Neopterygii</taxon>
        <taxon>Teleostei</taxon>
        <taxon>Neoteleostei</taxon>
        <taxon>Acanthomorphata</taxon>
        <taxon>Ovalentaria</taxon>
        <taxon>Cichlomorphae</taxon>
        <taxon>Cichliformes</taxon>
        <taxon>Cichlidae</taxon>
        <taxon>African cichlids</taxon>
        <taxon>Pseudocrenilabrinae</taxon>
        <taxon>Haplochromini</taxon>
        <taxon>Pundamilia</taxon>
    </lineage>
</organism>
<dbReference type="STRING" id="303518.ENSPNYP00000016579"/>
<dbReference type="SMART" id="SM00115">
    <property type="entry name" value="CASc"/>
    <property type="match status" value="1"/>
</dbReference>
<dbReference type="GO" id="GO:0004197">
    <property type="term" value="F:cysteine-type endopeptidase activity"/>
    <property type="evidence" value="ECO:0007669"/>
    <property type="project" value="InterPro"/>
</dbReference>
<dbReference type="PANTHER" id="PTHR22576:SF41">
    <property type="entry name" value="CASPASE 14, APOPTOSIS-RELATED CYSTEINE PEPTIDASE"/>
    <property type="match status" value="1"/>
</dbReference>
<dbReference type="InterPro" id="IPR002138">
    <property type="entry name" value="Pept_C14_p10"/>
</dbReference>
<dbReference type="InterPro" id="IPR052039">
    <property type="entry name" value="Caspase-related_regulators"/>
</dbReference>